<evidence type="ECO:0000256" key="1">
    <source>
        <dbReference type="ARBA" id="ARBA00004141"/>
    </source>
</evidence>
<dbReference type="GO" id="GO:0005789">
    <property type="term" value="C:endoplasmic reticulum membrane"/>
    <property type="evidence" value="ECO:0007669"/>
    <property type="project" value="TreeGrafter"/>
</dbReference>
<comment type="caution">
    <text evidence="16">The sequence shown here is derived from an EMBL/GenBank/DDBJ whole genome shotgun (WGS) entry which is preliminary data.</text>
</comment>
<organism evidence="16 17">
    <name type="scientific">Aspergillus flavus</name>
    <dbReference type="NCBI Taxonomy" id="5059"/>
    <lineage>
        <taxon>Eukaryota</taxon>
        <taxon>Fungi</taxon>
        <taxon>Dikarya</taxon>
        <taxon>Ascomycota</taxon>
        <taxon>Pezizomycotina</taxon>
        <taxon>Eurotiomycetes</taxon>
        <taxon>Eurotiomycetidae</taxon>
        <taxon>Eurotiales</taxon>
        <taxon>Aspergillaceae</taxon>
        <taxon>Aspergillus</taxon>
        <taxon>Aspergillus subgen. Circumdati</taxon>
    </lineage>
</organism>
<name>A0AB74CL35_ASPFL</name>
<evidence type="ECO:0000259" key="14">
    <source>
        <dbReference type="Pfam" id="PF00173"/>
    </source>
</evidence>
<dbReference type="PRINTS" id="PR00075">
    <property type="entry name" value="FACDDSATRASE"/>
</dbReference>
<dbReference type="PROSITE" id="PS00476">
    <property type="entry name" value="FATTY_ACID_DESATUR_1"/>
    <property type="match status" value="1"/>
</dbReference>
<evidence type="ECO:0000256" key="12">
    <source>
        <dbReference type="ARBA" id="ARBA00023160"/>
    </source>
</evidence>
<accession>A0AB74CL35</accession>
<dbReference type="AlphaFoldDB" id="A0AB74CL35"/>
<dbReference type="PANTHER" id="PTHR11351">
    <property type="entry name" value="ACYL-COA DESATURASE"/>
    <property type="match status" value="1"/>
</dbReference>
<comment type="similarity">
    <text evidence="2">Belongs to the fatty acid desaturase type 1 family.</text>
</comment>
<evidence type="ECO:0000256" key="3">
    <source>
        <dbReference type="ARBA" id="ARBA00022516"/>
    </source>
</evidence>
<dbReference type="InterPro" id="IPR005804">
    <property type="entry name" value="FA_desaturase_dom"/>
</dbReference>
<comment type="subcellular location">
    <subcellularLocation>
        <location evidence="1">Membrane</location>
        <topology evidence="1">Multi-pass membrane protein</topology>
    </subcellularLocation>
</comment>
<evidence type="ECO:0000256" key="2">
    <source>
        <dbReference type="ARBA" id="ARBA00009295"/>
    </source>
</evidence>
<reference evidence="16 17" key="1">
    <citation type="submission" date="2018-07" db="EMBL/GenBank/DDBJ databases">
        <title>Identification of spontaneous genetic mutation associated with occurrence of a yellow conidial color mutant of Aspergillus flavus.</title>
        <authorList>
            <person name="Chang P.-K."/>
            <person name="Mack B.M."/>
            <person name="Scharfenstein L."/>
            <person name="Gilbert M.K."/>
        </authorList>
    </citation>
    <scope>NUCLEOTIDE SEQUENCE [LARGE SCALE GENOMIC DNA]</scope>
    <source>
        <strain evidence="16 17">CA14</strain>
    </source>
</reference>
<dbReference type="GO" id="GO:0006636">
    <property type="term" value="P:unsaturated fatty acid biosynthetic process"/>
    <property type="evidence" value="ECO:0007669"/>
    <property type="project" value="TreeGrafter"/>
</dbReference>
<evidence type="ECO:0000256" key="9">
    <source>
        <dbReference type="ARBA" id="ARBA00023004"/>
    </source>
</evidence>
<keyword evidence="6" id="KW-0276">Fatty acid metabolism</keyword>
<proteinExistence type="inferred from homology"/>
<evidence type="ECO:0000259" key="15">
    <source>
        <dbReference type="Pfam" id="PF00487"/>
    </source>
</evidence>
<dbReference type="EMBL" id="QQZZ01000034">
    <property type="protein sequence ID" value="RMZ46522.1"/>
    <property type="molecule type" value="Genomic_DNA"/>
</dbReference>
<evidence type="ECO:0000313" key="16">
    <source>
        <dbReference type="EMBL" id="RMZ46522.1"/>
    </source>
</evidence>
<evidence type="ECO:0000313" key="17">
    <source>
        <dbReference type="Proteomes" id="UP000275480"/>
    </source>
</evidence>
<evidence type="ECO:0000256" key="7">
    <source>
        <dbReference type="ARBA" id="ARBA00022989"/>
    </source>
</evidence>
<keyword evidence="3" id="KW-0444">Lipid biosynthesis</keyword>
<dbReference type="InterPro" id="IPR015876">
    <property type="entry name" value="Acyl-CoA_DS"/>
</dbReference>
<keyword evidence="11 13" id="KW-0472">Membrane</keyword>
<dbReference type="PANTHER" id="PTHR11351:SF31">
    <property type="entry name" value="DESATURASE 1, ISOFORM A-RELATED"/>
    <property type="match status" value="1"/>
</dbReference>
<keyword evidence="8" id="KW-0560">Oxidoreductase</keyword>
<dbReference type="InterPro" id="IPR036400">
    <property type="entry name" value="Cyt_B5-like_heme/steroid_sf"/>
</dbReference>
<keyword evidence="9" id="KW-0408">Iron</keyword>
<protein>
    <submittedName>
        <fullName evidence="16">Acyl-CoA desaturase</fullName>
    </submittedName>
</protein>
<feature type="transmembrane region" description="Helical" evidence="13">
    <location>
        <begin position="38"/>
        <end position="55"/>
    </location>
</feature>
<dbReference type="GO" id="GO:0004768">
    <property type="term" value="F:stearoyl-CoA 9-desaturase activity"/>
    <property type="evidence" value="ECO:0007669"/>
    <property type="project" value="TreeGrafter"/>
</dbReference>
<feature type="domain" description="Cytochrome b5 heme-binding" evidence="14">
    <location>
        <begin position="271"/>
        <end position="322"/>
    </location>
</feature>
<dbReference type="Gene3D" id="3.10.120.10">
    <property type="entry name" value="Cytochrome b5-like heme/steroid binding domain"/>
    <property type="match status" value="1"/>
</dbReference>
<dbReference type="InterPro" id="IPR001199">
    <property type="entry name" value="Cyt_B5-like_heme/steroid-bd"/>
</dbReference>
<dbReference type="Pfam" id="PF00487">
    <property type="entry name" value="FA_desaturase"/>
    <property type="match status" value="1"/>
</dbReference>
<keyword evidence="4 13" id="KW-0812">Transmembrane</keyword>
<dbReference type="Pfam" id="PF00173">
    <property type="entry name" value="Cyt-b5"/>
    <property type="match status" value="1"/>
</dbReference>
<dbReference type="CDD" id="cd03505">
    <property type="entry name" value="Delta9-FADS-like"/>
    <property type="match status" value="1"/>
</dbReference>
<sequence>MKNEPLPFNWVTIVVSPITGFLAAVYTPLQRETECFAVIYYFVSSIAITAGYHRLWSHKSYGATLPLKWFLAIFGAACCQWSIRTWAECHRSHHRYTDTDKDPYSVRHGLVHAHIGWVLQPEIRAGPTDLSDLDADPVGGFIYAGVIGLFFCYQAIFSIDSIAHWVGDQPYDDRHTPRNHTLVTLLCFGEGYHNYHHEFPADYHNVVEWYQCDVTKWCIWVWKQLGLAYGLKKAPDNVVGKGTYQQARKKLERKANKLDWGLPLSQLPGITWDGFQEAVKDGRQLIILSGMVYDIATFIPFRPGGVKILTSTAARNWLDEFRIGFLCGNGQKLSHVPIPAVIQDSKGKRL</sequence>
<feature type="domain" description="Fatty acid desaturase" evidence="15">
    <location>
        <begin position="141"/>
        <end position="201"/>
    </location>
</feature>
<keyword evidence="10" id="KW-0443">Lipid metabolism</keyword>
<feature type="transmembrane region" description="Helical" evidence="13">
    <location>
        <begin position="6"/>
        <end position="26"/>
    </location>
</feature>
<dbReference type="Proteomes" id="UP000275480">
    <property type="component" value="Unassembled WGS sequence"/>
</dbReference>
<keyword evidence="7 13" id="KW-1133">Transmembrane helix</keyword>
<dbReference type="GO" id="GO:0005506">
    <property type="term" value="F:iron ion binding"/>
    <property type="evidence" value="ECO:0007669"/>
    <property type="project" value="TreeGrafter"/>
</dbReference>
<dbReference type="SUPFAM" id="SSF55856">
    <property type="entry name" value="Cytochrome b5-like heme/steroid binding domain"/>
    <property type="match status" value="1"/>
</dbReference>
<evidence type="ECO:0000256" key="10">
    <source>
        <dbReference type="ARBA" id="ARBA00023098"/>
    </source>
</evidence>
<evidence type="ECO:0000256" key="5">
    <source>
        <dbReference type="ARBA" id="ARBA00022723"/>
    </source>
</evidence>
<evidence type="ECO:0000256" key="8">
    <source>
        <dbReference type="ARBA" id="ARBA00023002"/>
    </source>
</evidence>
<dbReference type="InterPro" id="IPR001522">
    <property type="entry name" value="FADS-1_CS"/>
</dbReference>
<evidence type="ECO:0000256" key="6">
    <source>
        <dbReference type="ARBA" id="ARBA00022832"/>
    </source>
</evidence>
<evidence type="ECO:0000256" key="4">
    <source>
        <dbReference type="ARBA" id="ARBA00022692"/>
    </source>
</evidence>
<keyword evidence="12" id="KW-0275">Fatty acid biosynthesis</keyword>
<keyword evidence="5" id="KW-0479">Metal-binding</keyword>
<gene>
    <name evidence="16" type="ORF">CA14_008236</name>
</gene>
<evidence type="ECO:0000256" key="13">
    <source>
        <dbReference type="SAM" id="Phobius"/>
    </source>
</evidence>
<evidence type="ECO:0000256" key="11">
    <source>
        <dbReference type="ARBA" id="ARBA00023136"/>
    </source>
</evidence>